<evidence type="ECO:0000259" key="10">
    <source>
        <dbReference type="Pfam" id="PF03800"/>
    </source>
</evidence>
<gene>
    <name evidence="11" type="ORF">Acr_06g0012870</name>
</gene>
<dbReference type="AlphaFoldDB" id="A0A7J0EUT5"/>
<sequence>MLREVKCPIDYSTSHPQTLSPNFFHPPFLEFCEPIPHSGFSEFCRDDHGQVDFAALERLENPDLHVDSVRIMNLFGKVKEILTAMECPMNICLKDLLKPDKERTEFFVGVLLNFCIHRENKMLLLGPIVDDTNLLDDQRQELEGRISQLNEEIAEHNESRERELPLVQDVEAKVKELHQTIAGLNNHQVSLKASIRKMKDKAKEMDEKISSAEFALVQSVQENASLRSKIVQSPDKLQRALEEKKLVRIEAKNAERAAMQSFQEKTAVHEVYTKACKKLSKNLAQMQAIQEQVNSAKSIEKDVKVLKVKQSDEGMLDKSLEAKLVERQGKVEQLEEIRKQLEKEKDLRYGEASKEFNIVKSEVEARRHDLKLRQTKVEAGVAEGDAIIANINSVKESGAAQRQELSRKCEEIVSEFYKYSKSIGALLPMIEAEPEL</sequence>
<dbReference type="Pfam" id="PF03800">
    <property type="entry name" value="Nuf2"/>
    <property type="match status" value="1"/>
</dbReference>
<evidence type="ECO:0000256" key="1">
    <source>
        <dbReference type="ARBA" id="ARBA00004584"/>
    </source>
</evidence>
<reference evidence="11 12" key="1">
    <citation type="submission" date="2019-07" db="EMBL/GenBank/DDBJ databases">
        <title>De Novo Assembly of kiwifruit Actinidia rufa.</title>
        <authorList>
            <person name="Sugita-Konishi S."/>
            <person name="Sato K."/>
            <person name="Mori E."/>
            <person name="Abe Y."/>
            <person name="Kisaki G."/>
            <person name="Hamano K."/>
            <person name="Suezawa K."/>
            <person name="Otani M."/>
            <person name="Fukuda T."/>
            <person name="Manabe T."/>
            <person name="Gomi K."/>
            <person name="Tabuchi M."/>
            <person name="Akimitsu K."/>
            <person name="Kataoka I."/>
        </authorList>
    </citation>
    <scope>NUCLEOTIDE SEQUENCE [LARGE SCALE GENOMIC DNA]</scope>
    <source>
        <strain evidence="12">cv. Fuchu</strain>
    </source>
</reference>
<dbReference type="GO" id="GO:0031262">
    <property type="term" value="C:Ndc80 complex"/>
    <property type="evidence" value="ECO:0007669"/>
    <property type="project" value="InterPro"/>
</dbReference>
<keyword evidence="3" id="KW-0158">Chromosome</keyword>
<evidence type="ECO:0000313" key="11">
    <source>
        <dbReference type="EMBL" id="GFY89347.1"/>
    </source>
</evidence>
<comment type="caution">
    <text evidence="11">The sequence shown here is derived from an EMBL/GenBank/DDBJ whole genome shotgun (WGS) entry which is preliminary data.</text>
</comment>
<dbReference type="PANTHER" id="PTHR48441:SF1">
    <property type="entry name" value="NT-3"/>
    <property type="match status" value="1"/>
</dbReference>
<dbReference type="Gene3D" id="1.10.418.60">
    <property type="entry name" value="Ncd80 complex, Nuf2 subunit"/>
    <property type="match status" value="1"/>
</dbReference>
<accession>A0A7J0EUT5</accession>
<dbReference type="OrthoDB" id="8194677at2759"/>
<evidence type="ECO:0000256" key="3">
    <source>
        <dbReference type="ARBA" id="ARBA00022454"/>
    </source>
</evidence>
<dbReference type="EMBL" id="BJWL01000006">
    <property type="protein sequence ID" value="GFY89347.1"/>
    <property type="molecule type" value="Genomic_DNA"/>
</dbReference>
<dbReference type="PANTHER" id="PTHR48441">
    <property type="match status" value="1"/>
</dbReference>
<keyword evidence="6 9" id="KW-0175">Coiled coil</keyword>
<protein>
    <recommendedName>
        <fullName evidence="10">Kinetochore protein Nuf2 N-terminal domain-containing protein</fullName>
    </recommendedName>
</protein>
<evidence type="ECO:0000256" key="6">
    <source>
        <dbReference type="ARBA" id="ARBA00023054"/>
    </source>
</evidence>
<evidence type="ECO:0000256" key="5">
    <source>
        <dbReference type="ARBA" id="ARBA00022776"/>
    </source>
</evidence>
<evidence type="ECO:0000313" key="12">
    <source>
        <dbReference type="Proteomes" id="UP000585474"/>
    </source>
</evidence>
<keyword evidence="5" id="KW-0498">Mitosis</keyword>
<dbReference type="GO" id="GO:0051301">
    <property type="term" value="P:cell division"/>
    <property type="evidence" value="ECO:0007669"/>
    <property type="project" value="UniProtKB-KW"/>
</dbReference>
<keyword evidence="4" id="KW-0132">Cell division</keyword>
<evidence type="ECO:0000256" key="7">
    <source>
        <dbReference type="ARBA" id="ARBA00023306"/>
    </source>
</evidence>
<feature type="domain" description="Kinetochore protein Nuf2 N-terminal" evidence="10">
    <location>
        <begin position="49"/>
        <end position="129"/>
    </location>
</feature>
<evidence type="ECO:0000256" key="4">
    <source>
        <dbReference type="ARBA" id="ARBA00022618"/>
    </source>
</evidence>
<proteinExistence type="inferred from homology"/>
<name>A0A7J0EUT5_9ERIC</name>
<feature type="coiled-coil region" evidence="9">
    <location>
        <begin position="324"/>
        <end position="351"/>
    </location>
</feature>
<comment type="similarity">
    <text evidence="2">Belongs to the NUF2 family.</text>
</comment>
<evidence type="ECO:0000256" key="9">
    <source>
        <dbReference type="SAM" id="Coils"/>
    </source>
</evidence>
<evidence type="ECO:0000256" key="2">
    <source>
        <dbReference type="ARBA" id="ARBA00005498"/>
    </source>
</evidence>
<keyword evidence="12" id="KW-1185">Reference proteome</keyword>
<organism evidence="11 12">
    <name type="scientific">Actinidia rufa</name>
    <dbReference type="NCBI Taxonomy" id="165716"/>
    <lineage>
        <taxon>Eukaryota</taxon>
        <taxon>Viridiplantae</taxon>
        <taxon>Streptophyta</taxon>
        <taxon>Embryophyta</taxon>
        <taxon>Tracheophyta</taxon>
        <taxon>Spermatophyta</taxon>
        <taxon>Magnoliopsida</taxon>
        <taxon>eudicotyledons</taxon>
        <taxon>Gunneridae</taxon>
        <taxon>Pentapetalae</taxon>
        <taxon>asterids</taxon>
        <taxon>Ericales</taxon>
        <taxon>Actinidiaceae</taxon>
        <taxon>Actinidia</taxon>
    </lineage>
</organism>
<comment type="subcellular location">
    <subcellularLocation>
        <location evidence="1">Chromosome</location>
        <location evidence="1">Centromere</location>
    </subcellularLocation>
</comment>
<dbReference type="InterPro" id="IPR038275">
    <property type="entry name" value="Nuf2_N_sf"/>
</dbReference>
<feature type="coiled-coil region" evidence="9">
    <location>
        <begin position="132"/>
        <end position="257"/>
    </location>
</feature>
<keyword evidence="8" id="KW-0137">Centromere</keyword>
<keyword evidence="7" id="KW-0131">Cell cycle</keyword>
<dbReference type="Proteomes" id="UP000585474">
    <property type="component" value="Unassembled WGS sequence"/>
</dbReference>
<evidence type="ECO:0000256" key="8">
    <source>
        <dbReference type="ARBA" id="ARBA00023328"/>
    </source>
</evidence>
<dbReference type="InterPro" id="IPR005549">
    <property type="entry name" value="Kinetochore_Nuf2_N"/>
</dbReference>